<evidence type="ECO:0000256" key="1">
    <source>
        <dbReference type="ARBA" id="ARBA00023015"/>
    </source>
</evidence>
<keyword evidence="3" id="KW-0804">Transcription</keyword>
<organism evidence="5 6">
    <name type="scientific">Alkalicoccus daliensis</name>
    <dbReference type="NCBI Taxonomy" id="745820"/>
    <lineage>
        <taxon>Bacteria</taxon>
        <taxon>Bacillati</taxon>
        <taxon>Bacillota</taxon>
        <taxon>Bacilli</taxon>
        <taxon>Bacillales</taxon>
        <taxon>Bacillaceae</taxon>
        <taxon>Alkalicoccus</taxon>
    </lineage>
</organism>
<evidence type="ECO:0000256" key="2">
    <source>
        <dbReference type="ARBA" id="ARBA00023125"/>
    </source>
</evidence>
<dbReference type="PROSITE" id="PS50995">
    <property type="entry name" value="HTH_MARR_2"/>
    <property type="match status" value="1"/>
</dbReference>
<dbReference type="OrthoDB" id="2328394at2"/>
<keyword evidence="1" id="KW-0805">Transcription regulation</keyword>
<keyword evidence="2 5" id="KW-0238">DNA-binding</keyword>
<dbReference type="GO" id="GO:0003700">
    <property type="term" value="F:DNA-binding transcription factor activity"/>
    <property type="evidence" value="ECO:0007669"/>
    <property type="project" value="InterPro"/>
</dbReference>
<evidence type="ECO:0000313" key="6">
    <source>
        <dbReference type="Proteomes" id="UP000198778"/>
    </source>
</evidence>
<dbReference type="InterPro" id="IPR036390">
    <property type="entry name" value="WH_DNA-bd_sf"/>
</dbReference>
<dbReference type="EMBL" id="FNIL01000011">
    <property type="protein sequence ID" value="SDO33184.1"/>
    <property type="molecule type" value="Genomic_DNA"/>
</dbReference>
<dbReference type="GO" id="GO:0003677">
    <property type="term" value="F:DNA binding"/>
    <property type="evidence" value="ECO:0007669"/>
    <property type="project" value="UniProtKB-KW"/>
</dbReference>
<dbReference type="SMART" id="SM00347">
    <property type="entry name" value="HTH_MARR"/>
    <property type="match status" value="1"/>
</dbReference>
<proteinExistence type="predicted"/>
<evidence type="ECO:0000313" key="5">
    <source>
        <dbReference type="EMBL" id="SDO33184.1"/>
    </source>
</evidence>
<gene>
    <name evidence="5" type="ORF">SAMN04488053_11148</name>
</gene>
<dbReference type="PRINTS" id="PR00598">
    <property type="entry name" value="HTHMARR"/>
</dbReference>
<dbReference type="PANTHER" id="PTHR42756:SF1">
    <property type="entry name" value="TRANSCRIPTIONAL REPRESSOR OF EMRAB OPERON"/>
    <property type="match status" value="1"/>
</dbReference>
<dbReference type="Proteomes" id="UP000198778">
    <property type="component" value="Unassembled WGS sequence"/>
</dbReference>
<dbReference type="Gene3D" id="1.10.10.10">
    <property type="entry name" value="Winged helix-like DNA-binding domain superfamily/Winged helix DNA-binding domain"/>
    <property type="match status" value="1"/>
</dbReference>
<dbReference type="InterPro" id="IPR000835">
    <property type="entry name" value="HTH_MarR-typ"/>
</dbReference>
<keyword evidence="6" id="KW-1185">Reference proteome</keyword>
<dbReference type="Pfam" id="PF01047">
    <property type="entry name" value="MarR"/>
    <property type="match status" value="1"/>
</dbReference>
<accession>A0A1H0INV4</accession>
<dbReference type="SUPFAM" id="SSF46785">
    <property type="entry name" value="Winged helix' DNA-binding domain"/>
    <property type="match status" value="1"/>
</dbReference>
<feature type="domain" description="HTH marR-type" evidence="4">
    <location>
        <begin position="7"/>
        <end position="143"/>
    </location>
</feature>
<reference evidence="6" key="1">
    <citation type="submission" date="2016-10" db="EMBL/GenBank/DDBJ databases">
        <authorList>
            <person name="Varghese N."/>
            <person name="Submissions S."/>
        </authorList>
    </citation>
    <scope>NUCLEOTIDE SEQUENCE [LARGE SCALE GENOMIC DNA]</scope>
    <source>
        <strain evidence="6">CGMCC 1.10369</strain>
    </source>
</reference>
<dbReference type="InterPro" id="IPR036388">
    <property type="entry name" value="WH-like_DNA-bd_sf"/>
</dbReference>
<protein>
    <submittedName>
        <fullName evidence="5">DNA-binding transcriptional regulator, MarR family</fullName>
    </submittedName>
</protein>
<dbReference type="RefSeq" id="WP_090843658.1">
    <property type="nucleotide sequence ID" value="NZ_FNIL01000011.1"/>
</dbReference>
<evidence type="ECO:0000256" key="3">
    <source>
        <dbReference type="ARBA" id="ARBA00023163"/>
    </source>
</evidence>
<evidence type="ECO:0000259" key="4">
    <source>
        <dbReference type="PROSITE" id="PS50995"/>
    </source>
</evidence>
<dbReference type="STRING" id="745820.SAMN04488053_11148"/>
<dbReference type="PANTHER" id="PTHR42756">
    <property type="entry name" value="TRANSCRIPTIONAL REGULATOR, MARR"/>
    <property type="match status" value="1"/>
</dbReference>
<name>A0A1H0INV4_9BACI</name>
<sequence>MNNKRMEEAVGYQLSLTAHLIHNQHNRSLANRGLSRSLVRILYLLREDGPQSQTELQNKLRVQGSTMNGLIESLLKKNLIIKAESENDRRRKVIEITEAGREVESAVWKEMREMEEELTAGISEDQQQWLLETLKSMQQKLEQRKEQ</sequence>
<dbReference type="AlphaFoldDB" id="A0A1H0INV4"/>